<keyword evidence="4 10" id="KW-0690">Ribosome biogenesis</keyword>
<evidence type="ECO:0000256" key="6">
    <source>
        <dbReference type="ARBA" id="ARBA00023054"/>
    </source>
</evidence>
<dbReference type="GO" id="GO:0030686">
    <property type="term" value="C:90S preribosome"/>
    <property type="evidence" value="ECO:0007669"/>
    <property type="project" value="TreeGrafter"/>
</dbReference>
<comment type="subunit">
    <text evidence="3 10">Associates with 90S and pre-40S pre-ribosomal particles.</text>
</comment>
<evidence type="ECO:0000256" key="3">
    <source>
        <dbReference type="ARBA" id="ARBA00011167"/>
    </source>
</evidence>
<feature type="region of interest" description="Disordered" evidence="11">
    <location>
        <begin position="302"/>
        <end position="334"/>
    </location>
</feature>
<dbReference type="OrthoDB" id="448446at2759"/>
<name>A0A9P9J616_9HYPO</name>
<evidence type="ECO:0000256" key="11">
    <source>
        <dbReference type="SAM" id="MobiDB-lite"/>
    </source>
</evidence>
<dbReference type="PANTHER" id="PTHR21738">
    <property type="entry name" value="RIBOSOMAL RNA PROCESSING PROTEIN 36 HOMOLOG"/>
    <property type="match status" value="1"/>
</dbReference>
<dbReference type="EMBL" id="JAGMUU010000005">
    <property type="protein sequence ID" value="KAH7152472.1"/>
    <property type="molecule type" value="Genomic_DNA"/>
</dbReference>
<dbReference type="GO" id="GO:0000462">
    <property type="term" value="P:maturation of SSU-rRNA from tricistronic rRNA transcript (SSU-rRNA, 5.8S rRNA, LSU-rRNA)"/>
    <property type="evidence" value="ECO:0007669"/>
    <property type="project" value="TreeGrafter"/>
</dbReference>
<feature type="compositionally biased region" description="Basic and acidic residues" evidence="11">
    <location>
        <begin position="255"/>
        <end position="264"/>
    </location>
</feature>
<dbReference type="GO" id="GO:0005730">
    <property type="term" value="C:nucleolus"/>
    <property type="evidence" value="ECO:0007669"/>
    <property type="project" value="UniProtKB-SubCell"/>
</dbReference>
<feature type="region of interest" description="Disordered" evidence="11">
    <location>
        <begin position="88"/>
        <end position="199"/>
    </location>
</feature>
<keyword evidence="5 10" id="KW-0698">rRNA processing</keyword>
<comment type="caution">
    <text evidence="12">The sequence shown here is derived from an EMBL/GenBank/DDBJ whole genome shotgun (WGS) entry which is preliminary data.</text>
</comment>
<evidence type="ECO:0000256" key="7">
    <source>
        <dbReference type="ARBA" id="ARBA00023242"/>
    </source>
</evidence>
<comment type="function">
    <text evidence="9 10">Component of the 90S pre-ribosome involved in the maturation of rRNAs. Required for early cleavages of the pre-RNAs in the 40S ribosomal subunit maturation pathway.</text>
</comment>
<feature type="compositionally biased region" description="Basic residues" evidence="11">
    <location>
        <begin position="103"/>
        <end position="115"/>
    </location>
</feature>
<evidence type="ECO:0000256" key="1">
    <source>
        <dbReference type="ARBA" id="ARBA00004604"/>
    </source>
</evidence>
<dbReference type="Proteomes" id="UP000717696">
    <property type="component" value="Unassembled WGS sequence"/>
</dbReference>
<proteinExistence type="inferred from homology"/>
<gene>
    <name evidence="12" type="ORF">B0J13DRAFT_264905</name>
</gene>
<feature type="region of interest" description="Disordered" evidence="11">
    <location>
        <begin position="246"/>
        <end position="270"/>
    </location>
</feature>
<evidence type="ECO:0000256" key="5">
    <source>
        <dbReference type="ARBA" id="ARBA00022552"/>
    </source>
</evidence>
<evidence type="ECO:0000313" key="12">
    <source>
        <dbReference type="EMBL" id="KAH7152472.1"/>
    </source>
</evidence>
<comment type="similarity">
    <text evidence="2 10">Belongs to the RRP36 family.</text>
</comment>
<evidence type="ECO:0000256" key="8">
    <source>
        <dbReference type="ARBA" id="ARBA00023274"/>
    </source>
</evidence>
<dbReference type="Pfam" id="PF06102">
    <property type="entry name" value="RRP36"/>
    <property type="match status" value="1"/>
</dbReference>
<evidence type="ECO:0000256" key="2">
    <source>
        <dbReference type="ARBA" id="ARBA00009418"/>
    </source>
</evidence>
<accession>A0A9P9J616</accession>
<dbReference type="AlphaFoldDB" id="A0A9P9J616"/>
<reference evidence="12" key="1">
    <citation type="journal article" date="2021" name="Nat. Commun.">
        <title>Genetic determinants of endophytism in the Arabidopsis root mycobiome.</title>
        <authorList>
            <person name="Mesny F."/>
            <person name="Miyauchi S."/>
            <person name="Thiergart T."/>
            <person name="Pickel B."/>
            <person name="Atanasova L."/>
            <person name="Karlsson M."/>
            <person name="Huettel B."/>
            <person name="Barry K.W."/>
            <person name="Haridas S."/>
            <person name="Chen C."/>
            <person name="Bauer D."/>
            <person name="Andreopoulos W."/>
            <person name="Pangilinan J."/>
            <person name="LaButti K."/>
            <person name="Riley R."/>
            <person name="Lipzen A."/>
            <person name="Clum A."/>
            <person name="Drula E."/>
            <person name="Henrissat B."/>
            <person name="Kohler A."/>
            <person name="Grigoriev I.V."/>
            <person name="Martin F.M."/>
            <person name="Hacquard S."/>
        </authorList>
    </citation>
    <scope>NUCLEOTIDE SEQUENCE</scope>
    <source>
        <strain evidence="12">MPI-CAGE-AT-0021</strain>
    </source>
</reference>
<protein>
    <recommendedName>
        <fullName evidence="10">rRNA biogenesis protein RRP36</fullName>
    </recommendedName>
</protein>
<sequence>MVVKRKLGSAGLQRRVKPRREDDWEMDHEGSQASSSDDEVEEQSAGRSSRKNVEENDYESGSESESGSDQESEVSNIWFLLTPSMLTTIPGRRSRTCPPQSRPHLHLLWRPRKSPSHPPPSQRKSKTSKATDATDISSRKDDPPPRKPTRSKNDPTPKRSSKHAPQEQSSKRPVSRLREIIPDTRRQFRDPRFDPLAGPLDEAKANKAYAFLDEYRDSEMADLRVEIKKAKDPDVKEALKRQLLSMESKKKARVRKEEGDSLLREHRKREKDLVAQGKTPFYLKKSEQKKQVLVDRYASMSKGQVDRAIERKRKKVAGKEKKEMGSLERDRSRR</sequence>
<keyword evidence="7 10" id="KW-0539">Nucleus</keyword>
<keyword evidence="13" id="KW-1185">Reference proteome</keyword>
<feature type="region of interest" description="Disordered" evidence="11">
    <location>
        <begin position="1"/>
        <end position="75"/>
    </location>
</feature>
<comment type="subcellular location">
    <subcellularLocation>
        <location evidence="1 10">Nucleus</location>
        <location evidence="1 10">Nucleolus</location>
    </subcellularLocation>
</comment>
<evidence type="ECO:0000256" key="10">
    <source>
        <dbReference type="RuleBase" id="RU368027"/>
    </source>
</evidence>
<feature type="compositionally biased region" description="Basic and acidic residues" evidence="11">
    <location>
        <begin position="137"/>
        <end position="157"/>
    </location>
</feature>
<keyword evidence="8 10" id="KW-0687">Ribonucleoprotein</keyword>
<dbReference type="PANTHER" id="PTHR21738:SF0">
    <property type="entry name" value="RIBOSOMAL RNA PROCESSING PROTEIN 36 HOMOLOG"/>
    <property type="match status" value="1"/>
</dbReference>
<keyword evidence="6" id="KW-0175">Coiled coil</keyword>
<feature type="compositionally biased region" description="Basic and acidic residues" evidence="11">
    <location>
        <begin position="176"/>
        <end position="193"/>
    </location>
</feature>
<evidence type="ECO:0000256" key="4">
    <source>
        <dbReference type="ARBA" id="ARBA00022517"/>
    </source>
</evidence>
<feature type="compositionally biased region" description="Acidic residues" evidence="11">
    <location>
        <begin position="55"/>
        <end position="72"/>
    </location>
</feature>
<dbReference type="InterPro" id="IPR009292">
    <property type="entry name" value="RRP36"/>
</dbReference>
<feature type="compositionally biased region" description="Basic and acidic residues" evidence="11">
    <location>
        <begin position="317"/>
        <end position="334"/>
    </location>
</feature>
<evidence type="ECO:0000313" key="13">
    <source>
        <dbReference type="Proteomes" id="UP000717696"/>
    </source>
</evidence>
<evidence type="ECO:0000256" key="9">
    <source>
        <dbReference type="ARBA" id="ARBA00025053"/>
    </source>
</evidence>
<organism evidence="12 13">
    <name type="scientific">Dactylonectria estremocensis</name>
    <dbReference type="NCBI Taxonomy" id="1079267"/>
    <lineage>
        <taxon>Eukaryota</taxon>
        <taxon>Fungi</taxon>
        <taxon>Dikarya</taxon>
        <taxon>Ascomycota</taxon>
        <taxon>Pezizomycotina</taxon>
        <taxon>Sordariomycetes</taxon>
        <taxon>Hypocreomycetidae</taxon>
        <taxon>Hypocreales</taxon>
        <taxon>Nectriaceae</taxon>
        <taxon>Dactylonectria</taxon>
    </lineage>
</organism>
<feature type="compositionally biased region" description="Basic and acidic residues" evidence="11">
    <location>
        <begin position="19"/>
        <end position="30"/>
    </location>
</feature>